<dbReference type="EMBL" id="AM260522">
    <property type="protein sequence ID" value="CAJ99652.1"/>
    <property type="molecule type" value="Genomic_DNA"/>
</dbReference>
<reference evidence="1 2" key="1">
    <citation type="journal article" date="2006" name="PLoS Genet.">
        <title>Who ate whom? Adaptive Helicobacter genomic changes that accompanied a host jump from early humans to large felines.</title>
        <authorList>
            <person name="Eppinger M."/>
            <person name="Baar C."/>
            <person name="Linz B."/>
            <person name="Raddatz G."/>
            <person name="Lanz C."/>
            <person name="Keller H."/>
            <person name="Morelli G."/>
            <person name="Gressmann H."/>
            <person name="Achtman M."/>
            <person name="Schuster S.C."/>
        </authorList>
    </citation>
    <scope>NUCLEOTIDE SEQUENCE [LARGE SCALE GENOMIC DNA]</scope>
    <source>
        <strain evidence="1 2">Sheeba</strain>
    </source>
</reference>
<proteinExistence type="predicted"/>
<sequence>MKNLFLAFIVGGVFLNADALDDKIENLMGERSYHINKHFLEHLFKNRKDFYQMGRLDSLKLLNTLKENGLLSFNFDKPSILKIIFKASSNPLAFAKSINNSLSMMGYSYVLPIKMQSSSDENIFSYELKTEYVLDPNILIETMKGHGFNFVDIRRISLKEWEYDFTLQEIKLPNARALILNSDPVEFKEASGKYWLSMNQKAYLKISSNNPLWQPKIIFYDENLKIIQIIAKENRQQKIALNLLNGVRFIQITDAKNPIILKNGISVVFDAMP</sequence>
<gene>
    <name evidence="1" type="ordered locus">Hac_0870</name>
</gene>
<evidence type="ECO:0008006" key="3">
    <source>
        <dbReference type="Google" id="ProtNLM"/>
    </source>
</evidence>
<dbReference type="HOGENOM" id="CLU_087952_0_0_7"/>
<protein>
    <recommendedName>
        <fullName evidence="3">Periplasmic protein</fullName>
    </recommendedName>
</protein>
<evidence type="ECO:0000313" key="2">
    <source>
        <dbReference type="Proteomes" id="UP000000775"/>
    </source>
</evidence>
<accession>Q17XH4</accession>
<organism evidence="1 2">
    <name type="scientific">Helicobacter acinonychis (strain Sheeba)</name>
    <dbReference type="NCBI Taxonomy" id="382638"/>
    <lineage>
        <taxon>Bacteria</taxon>
        <taxon>Pseudomonadati</taxon>
        <taxon>Campylobacterota</taxon>
        <taxon>Epsilonproteobacteria</taxon>
        <taxon>Campylobacterales</taxon>
        <taxon>Helicobacteraceae</taxon>
        <taxon>Helicobacter</taxon>
    </lineage>
</organism>
<dbReference type="BioCyc" id="HACI382638:HAC_RS03745-MONOMER"/>
<dbReference type="eggNOG" id="ENOG503190V">
    <property type="taxonomic scope" value="Bacteria"/>
</dbReference>
<dbReference type="OrthoDB" id="5338450at2"/>
<dbReference type="RefSeq" id="WP_011577765.1">
    <property type="nucleotide sequence ID" value="NC_008229.1"/>
</dbReference>
<dbReference type="KEGG" id="hac:Hac_0870"/>
<name>Q17XH4_HELAH</name>
<dbReference type="STRING" id="382638.Hac_0870"/>
<keyword evidence="2" id="KW-1185">Reference proteome</keyword>
<dbReference type="AlphaFoldDB" id="Q17XH4"/>
<dbReference type="Proteomes" id="UP000000775">
    <property type="component" value="Chromosome"/>
</dbReference>
<evidence type="ECO:0000313" key="1">
    <source>
        <dbReference type="EMBL" id="CAJ99652.1"/>
    </source>
</evidence>
<dbReference type="GeneID" id="31758280"/>